<dbReference type="CDD" id="cd20085">
    <property type="entry name" value="XPF_nuclease_Mms4"/>
    <property type="match status" value="1"/>
</dbReference>
<protein>
    <recommendedName>
        <fullName evidence="15">ERCC4 domain-containing protein</fullName>
    </recommendedName>
</protein>
<feature type="compositionally biased region" description="Polar residues" evidence="14">
    <location>
        <begin position="322"/>
        <end position="341"/>
    </location>
</feature>
<name>A0AAJ0FXQ0_9HYPO</name>
<dbReference type="FunFam" id="1.10.150.670:FF:000004">
    <property type="entry name" value="Crossover junction endonuclease EME1"/>
    <property type="match status" value="1"/>
</dbReference>
<proteinExistence type="inferred from homology"/>
<evidence type="ECO:0000256" key="9">
    <source>
        <dbReference type="ARBA" id="ARBA00022842"/>
    </source>
</evidence>
<evidence type="ECO:0000256" key="7">
    <source>
        <dbReference type="ARBA" id="ARBA00022763"/>
    </source>
</evidence>
<evidence type="ECO:0000259" key="15">
    <source>
        <dbReference type="SMART" id="SM00891"/>
    </source>
</evidence>
<accession>A0AAJ0FXQ0</accession>
<feature type="region of interest" description="Disordered" evidence="14">
    <location>
        <begin position="216"/>
        <end position="235"/>
    </location>
</feature>
<evidence type="ECO:0000313" key="16">
    <source>
        <dbReference type="EMBL" id="KAK2611983.1"/>
    </source>
</evidence>
<dbReference type="GO" id="GO:0000712">
    <property type="term" value="P:resolution of meiotic recombination intermediates"/>
    <property type="evidence" value="ECO:0007669"/>
    <property type="project" value="TreeGrafter"/>
</dbReference>
<evidence type="ECO:0000313" key="17">
    <source>
        <dbReference type="Proteomes" id="UP001251528"/>
    </source>
</evidence>
<evidence type="ECO:0000256" key="2">
    <source>
        <dbReference type="ARBA" id="ARBA00004123"/>
    </source>
</evidence>
<evidence type="ECO:0000256" key="8">
    <source>
        <dbReference type="ARBA" id="ARBA00022801"/>
    </source>
</evidence>
<evidence type="ECO:0000256" key="10">
    <source>
        <dbReference type="ARBA" id="ARBA00023172"/>
    </source>
</evidence>
<feature type="compositionally biased region" description="Polar residues" evidence="14">
    <location>
        <begin position="109"/>
        <end position="118"/>
    </location>
</feature>
<feature type="domain" description="ERCC4" evidence="15">
    <location>
        <begin position="389"/>
        <end position="648"/>
    </location>
</feature>
<gene>
    <name evidence="16" type="ORF">QQS21_001948</name>
</gene>
<feature type="region of interest" description="Disordered" evidence="14">
    <location>
        <begin position="252"/>
        <end position="295"/>
    </location>
</feature>
<dbReference type="InterPro" id="IPR033310">
    <property type="entry name" value="Mms4/EME1/EME2"/>
</dbReference>
<dbReference type="GO" id="GO:0031297">
    <property type="term" value="P:replication fork processing"/>
    <property type="evidence" value="ECO:0007669"/>
    <property type="project" value="TreeGrafter"/>
</dbReference>
<keyword evidence="7" id="KW-0227">DNA damage</keyword>
<evidence type="ECO:0000256" key="3">
    <source>
        <dbReference type="ARBA" id="ARBA00005313"/>
    </source>
</evidence>
<comment type="subcellular location">
    <subcellularLocation>
        <location evidence="2">Nucleus</location>
    </subcellularLocation>
</comment>
<dbReference type="EMBL" id="JASWJB010000022">
    <property type="protein sequence ID" value="KAK2611983.1"/>
    <property type="molecule type" value="Genomic_DNA"/>
</dbReference>
<comment type="caution">
    <text evidence="16">The sequence shown here is derived from an EMBL/GenBank/DDBJ whole genome shotgun (WGS) entry which is preliminary data.</text>
</comment>
<dbReference type="InterPro" id="IPR047521">
    <property type="entry name" value="XPF_nuclease_EME1_ascomycetes"/>
</dbReference>
<keyword evidence="9" id="KW-0460">Magnesium</keyword>
<dbReference type="GO" id="GO:0046872">
    <property type="term" value="F:metal ion binding"/>
    <property type="evidence" value="ECO:0007669"/>
    <property type="project" value="UniProtKB-KW"/>
</dbReference>
<dbReference type="GO" id="GO:0008821">
    <property type="term" value="F:crossover junction DNA endonuclease activity"/>
    <property type="evidence" value="ECO:0007669"/>
    <property type="project" value="TreeGrafter"/>
</dbReference>
<feature type="region of interest" description="Disordered" evidence="14">
    <location>
        <begin position="322"/>
        <end position="356"/>
    </location>
</feature>
<dbReference type="PANTHER" id="PTHR21077:SF5">
    <property type="entry name" value="CROSSOVER JUNCTION ENDONUCLEASE MMS4"/>
    <property type="match status" value="1"/>
</dbReference>
<dbReference type="GO" id="GO:0048476">
    <property type="term" value="C:Holliday junction resolvase complex"/>
    <property type="evidence" value="ECO:0007669"/>
    <property type="project" value="InterPro"/>
</dbReference>
<keyword evidence="12" id="KW-0539">Nucleus</keyword>
<dbReference type="Pfam" id="PF02732">
    <property type="entry name" value="ERCC4"/>
    <property type="match status" value="1"/>
</dbReference>
<dbReference type="Proteomes" id="UP001251528">
    <property type="component" value="Unassembled WGS sequence"/>
</dbReference>
<feature type="compositionally biased region" description="Polar residues" evidence="14">
    <location>
        <begin position="216"/>
        <end position="225"/>
    </location>
</feature>
<dbReference type="GO" id="GO:0031573">
    <property type="term" value="P:mitotic intra-S DNA damage checkpoint signaling"/>
    <property type="evidence" value="ECO:0007669"/>
    <property type="project" value="TreeGrafter"/>
</dbReference>
<feature type="compositionally biased region" description="Acidic residues" evidence="14">
    <location>
        <begin position="281"/>
        <end position="295"/>
    </location>
</feature>
<feature type="region of interest" description="Disordered" evidence="14">
    <location>
        <begin position="154"/>
        <end position="191"/>
    </location>
</feature>
<evidence type="ECO:0000256" key="1">
    <source>
        <dbReference type="ARBA" id="ARBA00001946"/>
    </source>
</evidence>
<keyword evidence="5" id="KW-0479">Metal-binding</keyword>
<dbReference type="AlphaFoldDB" id="A0AAJ0FXQ0"/>
<feature type="region of interest" description="Disordered" evidence="14">
    <location>
        <begin position="651"/>
        <end position="671"/>
    </location>
</feature>
<comment type="similarity">
    <text evidence="3">Belongs to the EME1/MMS4 family.</text>
</comment>
<keyword evidence="8" id="KW-0378">Hydrolase</keyword>
<keyword evidence="10" id="KW-0233">DNA recombination</keyword>
<evidence type="ECO:0000256" key="5">
    <source>
        <dbReference type="ARBA" id="ARBA00022723"/>
    </source>
</evidence>
<keyword evidence="6" id="KW-0255">Endonuclease</keyword>
<organism evidence="16 17">
    <name type="scientific">Conoideocrella luteorostrata</name>
    <dbReference type="NCBI Taxonomy" id="1105319"/>
    <lineage>
        <taxon>Eukaryota</taxon>
        <taxon>Fungi</taxon>
        <taxon>Dikarya</taxon>
        <taxon>Ascomycota</taxon>
        <taxon>Pezizomycotina</taxon>
        <taxon>Sordariomycetes</taxon>
        <taxon>Hypocreomycetidae</taxon>
        <taxon>Hypocreales</taxon>
        <taxon>Clavicipitaceae</taxon>
        <taxon>Conoideocrella</taxon>
    </lineage>
</organism>
<evidence type="ECO:0000256" key="6">
    <source>
        <dbReference type="ARBA" id="ARBA00022759"/>
    </source>
</evidence>
<feature type="region of interest" description="Disordered" evidence="14">
    <location>
        <begin position="95"/>
        <end position="122"/>
    </location>
</feature>
<feature type="compositionally biased region" description="Pro residues" evidence="14">
    <location>
        <begin position="12"/>
        <end position="26"/>
    </location>
</feature>
<dbReference type="SMART" id="SM00891">
    <property type="entry name" value="ERCC4"/>
    <property type="match status" value="1"/>
</dbReference>
<dbReference type="Gene3D" id="1.10.150.670">
    <property type="entry name" value="Crossover junction endonuclease EME1, DNA-binding domain"/>
    <property type="match status" value="1"/>
</dbReference>
<sequence>MAPDVIDLISSSPPPAAHCTPRPPLAPSLRYNSLGPQVSGPRDTSIKKRNRRPTHHELQDPVTYATGSEVLEDFNDFDSFDDFDDAILDSLGEQEAKRRRVDQQHDGQNDSSKSQNENKPIINAAPPVLIGKARHCPRPALEAIEFTSSLECVSPKNGEKENRRHLSRCAPSAKGSASHDQIPLSSDPFASSPRCIAERQTKHRRAVSLDLVISSSSPMASTTQDRPSDRQIGCSGYTSVHAASHTRCLRYRERSDDESDPFADTPISDKRTHSKAIDEPICIDDSDLSDASNDDELPSILDMDLSKRSARSPIRRSQSDLIWLNRKSSAPRSKQTSSTKTIAERQAEKQKRQQQREELKAVKAAEKHRAAALAELNKVRTDKKVSTPEMIVDLPSGLSPELQVQIQEMLKGLGVEHFTWNSPSFNMIKWRRKVTSKFNEDLGLWEPIPHRISDEDIAVVILTAEEFVAMALEETLAAHVTDITSQHHDKKLIYILQGIDLWLRKNRNIRNRQFASGVRSANGEASSTSRGAAAAAAEHISESIIEDAMLLLQVEHDMLIHHTAAAAETARWVINFTQHISTIPYKKQRDQATSVAGFCMETGQVRTGDDVRDTYVRMLQEIVRVTAPIAYGIVAEFDTVTKLVNGLERGGPGRLDAVRKSSNKDGAMSDRTIGPAVSRRMHKVFTGRDENSTDV</sequence>
<dbReference type="GO" id="GO:0006302">
    <property type="term" value="P:double-strand break repair"/>
    <property type="evidence" value="ECO:0007669"/>
    <property type="project" value="TreeGrafter"/>
</dbReference>
<dbReference type="InterPro" id="IPR042530">
    <property type="entry name" value="EME1/EME2_C"/>
</dbReference>
<evidence type="ECO:0000256" key="14">
    <source>
        <dbReference type="SAM" id="MobiDB-lite"/>
    </source>
</evidence>
<dbReference type="GO" id="GO:0003677">
    <property type="term" value="F:DNA binding"/>
    <property type="evidence" value="ECO:0007669"/>
    <property type="project" value="InterPro"/>
</dbReference>
<keyword evidence="17" id="KW-1185">Reference proteome</keyword>
<evidence type="ECO:0000256" key="12">
    <source>
        <dbReference type="ARBA" id="ARBA00023242"/>
    </source>
</evidence>
<dbReference type="InterPro" id="IPR006166">
    <property type="entry name" value="ERCC4_domain"/>
</dbReference>
<keyword evidence="4" id="KW-0540">Nuclease</keyword>
<feature type="compositionally biased region" description="Basic and acidic residues" evidence="14">
    <location>
        <begin position="267"/>
        <end position="278"/>
    </location>
</feature>
<dbReference type="Gene3D" id="3.40.50.10130">
    <property type="match status" value="1"/>
</dbReference>
<dbReference type="GO" id="GO:0005634">
    <property type="term" value="C:nucleus"/>
    <property type="evidence" value="ECO:0007669"/>
    <property type="project" value="UniProtKB-SubCell"/>
</dbReference>
<keyword evidence="13" id="KW-0469">Meiosis</keyword>
<evidence type="ECO:0000256" key="11">
    <source>
        <dbReference type="ARBA" id="ARBA00023204"/>
    </source>
</evidence>
<comment type="cofactor">
    <cofactor evidence="1">
        <name>Mg(2+)</name>
        <dbReference type="ChEBI" id="CHEBI:18420"/>
    </cofactor>
</comment>
<evidence type="ECO:0000256" key="13">
    <source>
        <dbReference type="ARBA" id="ARBA00023254"/>
    </source>
</evidence>
<feature type="compositionally biased region" description="Basic and acidic residues" evidence="14">
    <location>
        <begin position="342"/>
        <end position="356"/>
    </location>
</feature>
<reference evidence="16" key="1">
    <citation type="submission" date="2023-06" db="EMBL/GenBank/DDBJ databases">
        <title>Conoideocrella luteorostrata (Hypocreales: Clavicipitaceae), a potential biocontrol fungus for elongate hemlock scale in United States Christmas tree production areas.</title>
        <authorList>
            <person name="Barrett H."/>
            <person name="Lovett B."/>
            <person name="Macias A.M."/>
            <person name="Stajich J.E."/>
            <person name="Kasson M.T."/>
        </authorList>
    </citation>
    <scope>NUCLEOTIDE SEQUENCE</scope>
    <source>
        <strain evidence="16">ARSEF 14590</strain>
    </source>
</reference>
<dbReference type="PANTHER" id="PTHR21077">
    <property type="entry name" value="EME1 PROTEIN"/>
    <property type="match status" value="1"/>
</dbReference>
<keyword evidence="11" id="KW-0234">DNA repair</keyword>
<feature type="region of interest" description="Disordered" evidence="14">
    <location>
        <begin position="1"/>
        <end position="60"/>
    </location>
</feature>
<evidence type="ECO:0000256" key="4">
    <source>
        <dbReference type="ARBA" id="ARBA00022722"/>
    </source>
</evidence>